<dbReference type="STRING" id="1548208.AXK12_01425"/>
<feature type="domain" description="Mandelate racemase/muconate lactonizing enzyme C-terminal" evidence="2">
    <location>
        <begin position="19"/>
        <end position="146"/>
    </location>
</feature>
<sequence>MAPMPQDTSPREVAALLPAGRSALEALRARQAEGFRVFKWKVGVARDPAEELDILEELCAELGQARLVSVPTRPRDLERGESRESATTPAVAQRRLRLDANGSWTQRIAEQWLTRCAEPRLAARIEFIEQPVWDGETAGERPGGVAYNARGGSAQKRRVDDVLRGLSADYPTRLALDESVSSDGELRRWLGCGWQGVYVVKPTLLADPAAVLGELARAEARVVFSSALETAVGAKAALRWAFAWQGQQGDGGAGERYALGFGVYPLFRDAVFNGPRAVPFLRWEDVEGIDEEGLWNALC</sequence>
<dbReference type="Gene3D" id="3.20.20.120">
    <property type="entry name" value="Enolase-like C-terminal domain"/>
    <property type="match status" value="2"/>
</dbReference>
<dbReference type="Proteomes" id="UP000071392">
    <property type="component" value="Unassembled WGS sequence"/>
</dbReference>
<dbReference type="SUPFAM" id="SSF51604">
    <property type="entry name" value="Enolase C-terminal domain-like"/>
    <property type="match status" value="1"/>
</dbReference>
<evidence type="ECO:0000313" key="4">
    <source>
        <dbReference type="Proteomes" id="UP000071392"/>
    </source>
</evidence>
<reference evidence="3 4" key="1">
    <citation type="submission" date="2016-02" db="EMBL/GenBank/DDBJ databases">
        <authorList>
            <person name="Wen L."/>
            <person name="He K."/>
            <person name="Yang H."/>
        </authorList>
    </citation>
    <scope>NUCLEOTIDE SEQUENCE [LARGE SCALE GENOMIC DNA]</scope>
    <source>
        <strain evidence="3 4">CV41</strain>
    </source>
</reference>
<dbReference type="AlphaFoldDB" id="A0A139SSU3"/>
<keyword evidence="4" id="KW-1185">Reference proteome</keyword>
<evidence type="ECO:0000256" key="1">
    <source>
        <dbReference type="ARBA" id="ARBA00022723"/>
    </source>
</evidence>
<dbReference type="PANTHER" id="PTHR48073">
    <property type="entry name" value="O-SUCCINYLBENZOATE SYNTHASE-RELATED"/>
    <property type="match status" value="1"/>
</dbReference>
<evidence type="ECO:0000313" key="3">
    <source>
        <dbReference type="EMBL" id="KXU37627.1"/>
    </source>
</evidence>
<dbReference type="SMART" id="SM00922">
    <property type="entry name" value="MR_MLE"/>
    <property type="match status" value="1"/>
</dbReference>
<proteinExistence type="predicted"/>
<organism evidence="3 4">
    <name type="scientific">Cephaloticoccus capnophilus</name>
    <dbReference type="NCBI Taxonomy" id="1548208"/>
    <lineage>
        <taxon>Bacteria</taxon>
        <taxon>Pseudomonadati</taxon>
        <taxon>Verrucomicrobiota</taxon>
        <taxon>Opitutia</taxon>
        <taxon>Opitutales</taxon>
        <taxon>Opitutaceae</taxon>
        <taxon>Cephaloticoccus</taxon>
    </lineage>
</organism>
<gene>
    <name evidence="3" type="ORF">AXK12_01425</name>
</gene>
<keyword evidence="1" id="KW-0479">Metal-binding</keyword>
<protein>
    <recommendedName>
        <fullName evidence="2">Mandelate racemase/muconate lactonizing enzyme C-terminal domain-containing protein</fullName>
    </recommendedName>
</protein>
<evidence type="ECO:0000259" key="2">
    <source>
        <dbReference type="SMART" id="SM00922"/>
    </source>
</evidence>
<dbReference type="PANTHER" id="PTHR48073:SF2">
    <property type="entry name" value="O-SUCCINYLBENZOATE SYNTHASE"/>
    <property type="match status" value="1"/>
</dbReference>
<accession>A0A139SSU3</accession>
<dbReference type="GO" id="GO:0046872">
    <property type="term" value="F:metal ion binding"/>
    <property type="evidence" value="ECO:0007669"/>
    <property type="project" value="UniProtKB-KW"/>
</dbReference>
<dbReference type="InterPro" id="IPR013342">
    <property type="entry name" value="Mandelate_racemase_C"/>
</dbReference>
<name>A0A139SSU3_9BACT</name>
<comment type="caution">
    <text evidence="3">The sequence shown here is derived from an EMBL/GenBank/DDBJ whole genome shotgun (WGS) entry which is preliminary data.</text>
</comment>
<dbReference type="Pfam" id="PF13378">
    <property type="entry name" value="MR_MLE_C"/>
    <property type="match status" value="1"/>
</dbReference>
<dbReference type="InterPro" id="IPR036849">
    <property type="entry name" value="Enolase-like_C_sf"/>
</dbReference>
<dbReference type="InterPro" id="IPR029065">
    <property type="entry name" value="Enolase_C-like"/>
</dbReference>
<dbReference type="EMBL" id="LSZP01000005">
    <property type="protein sequence ID" value="KXU37627.1"/>
    <property type="molecule type" value="Genomic_DNA"/>
</dbReference>